<keyword evidence="11" id="KW-1127">Modulation of host ubiquitin pathway by viral deubiquitinase</keyword>
<dbReference type="PROSITE" id="PS51521">
    <property type="entry name" value="HTUSP"/>
    <property type="match status" value="1"/>
</dbReference>
<dbReference type="SUPFAM" id="SSF54001">
    <property type="entry name" value="Cysteine proteinases"/>
    <property type="match status" value="1"/>
</dbReference>
<evidence type="ECO:0000256" key="8">
    <source>
        <dbReference type="ARBA" id="ARBA00022801"/>
    </source>
</evidence>
<evidence type="ECO:0000256" key="7">
    <source>
        <dbReference type="ARBA" id="ARBA00022786"/>
    </source>
</evidence>
<feature type="compositionally biased region" description="Pro residues" evidence="13">
    <location>
        <begin position="274"/>
        <end position="286"/>
    </location>
</feature>
<feature type="region of interest" description="Disordered" evidence="13">
    <location>
        <begin position="254"/>
        <end position="403"/>
    </location>
</feature>
<dbReference type="GO" id="GO:0006508">
    <property type="term" value="P:proteolysis"/>
    <property type="evidence" value="ECO:0007669"/>
    <property type="project" value="UniProtKB-KW"/>
</dbReference>
<keyword evidence="3" id="KW-0945">Host-virus interaction</keyword>
<keyword evidence="8" id="KW-0378">Hydrolase</keyword>
<dbReference type="GO" id="GO:0039648">
    <property type="term" value="P:symbiont-mediated perturbation of host ubiquitin-like protein modification"/>
    <property type="evidence" value="ECO:0007669"/>
    <property type="project" value="UniProtKB-KW"/>
</dbReference>
<dbReference type="InterPro" id="IPR006928">
    <property type="entry name" value="Herpes_teg_USP"/>
</dbReference>
<evidence type="ECO:0000256" key="6">
    <source>
        <dbReference type="ARBA" id="ARBA00022737"/>
    </source>
</evidence>
<reference evidence="15" key="1">
    <citation type="journal article" date="2018" name="MSphere">
        <title>Ultrasensitive Capture of Human Herpes Simplex Virus Genomes Directly from Clinical Samples Reveals Extraordinarily Limited Evolution in Cell Culture.</title>
        <authorList>
            <person name="Greninger A.L."/>
            <person name="Roychoudhury P."/>
            <person name="Xie H."/>
            <person name="Casto A."/>
            <person name="Cent A."/>
            <person name="Pepper G."/>
            <person name="Koelle D.M."/>
            <person name="Huang M.L."/>
            <person name="Wald A."/>
            <person name="Johnston C."/>
            <person name="Jerome K.R."/>
        </authorList>
    </citation>
    <scope>NUCLEOTIDE SEQUENCE</scope>
    <source>
        <strain evidence="15">1996-13975</strain>
    </source>
</reference>
<dbReference type="FunFam" id="3.90.70.120:FF:000001">
    <property type="entry name" value="Large tegument protein"/>
    <property type="match status" value="1"/>
</dbReference>
<organism evidence="15">
    <name type="scientific">Human herpesvirus 1</name>
    <name type="common">HHV-1</name>
    <name type="synonym">Human herpes simplex virus 1</name>
    <dbReference type="NCBI Taxonomy" id="10298"/>
    <lineage>
        <taxon>Viruses</taxon>
        <taxon>Duplodnaviria</taxon>
        <taxon>Heunggongvirae</taxon>
        <taxon>Peploviricota</taxon>
        <taxon>Herviviricetes</taxon>
        <taxon>Herpesvirales</taxon>
        <taxon>Orthoherpesviridae</taxon>
        <taxon>Alphaherpesvirinae</taxon>
        <taxon>Simplexvirus</taxon>
        <taxon>Simplexvirus humanalpha1</taxon>
    </lineage>
</organism>
<evidence type="ECO:0000256" key="1">
    <source>
        <dbReference type="ARBA" id="ARBA00022562"/>
    </source>
</evidence>
<keyword evidence="2" id="KW-0920">Virion tegument</keyword>
<dbReference type="EMBL" id="MG999855">
    <property type="protein sequence ID" value="AWW09386.1"/>
    <property type="molecule type" value="Genomic_DNA"/>
</dbReference>
<keyword evidence="12" id="KW-1035">Host cytoplasm</keyword>
<feature type="domain" description="Peptidase C76" evidence="14">
    <location>
        <begin position="10"/>
        <end position="228"/>
    </location>
</feature>
<protein>
    <submittedName>
        <fullName evidence="15">UL36</fullName>
    </submittedName>
</protein>
<keyword evidence="1" id="KW-1048">Host nucleus</keyword>
<keyword evidence="6" id="KW-0677">Repeat</keyword>
<dbReference type="GO" id="GO:0008234">
    <property type="term" value="F:cysteine-type peptidase activity"/>
    <property type="evidence" value="ECO:0007669"/>
    <property type="project" value="UniProtKB-KW"/>
</dbReference>
<keyword evidence="5" id="KW-0645">Protease</keyword>
<evidence type="ECO:0000313" key="15">
    <source>
        <dbReference type="EMBL" id="AWW09386.1"/>
    </source>
</evidence>
<keyword evidence="9" id="KW-0788">Thiol protease</keyword>
<proteinExistence type="predicted"/>
<evidence type="ECO:0000256" key="9">
    <source>
        <dbReference type="ARBA" id="ARBA00022807"/>
    </source>
</evidence>
<dbReference type="GO" id="GO:0044423">
    <property type="term" value="C:virion component"/>
    <property type="evidence" value="ECO:0007669"/>
    <property type="project" value="UniProtKB-KW"/>
</dbReference>
<evidence type="ECO:0000256" key="4">
    <source>
        <dbReference type="ARBA" id="ARBA00022662"/>
    </source>
</evidence>
<dbReference type="InterPro" id="IPR038765">
    <property type="entry name" value="Papain-like_cys_pep_sf"/>
</dbReference>
<keyword evidence="7" id="KW-0833">Ubl conjugation pathway</keyword>
<dbReference type="Pfam" id="PF04843">
    <property type="entry name" value="Herpes_teg_N"/>
    <property type="match status" value="1"/>
</dbReference>
<sequence length="403" mass="42818">MERGGDRDIVVTGARNQFAPDLEPGGSVSCMRSSLSFLSLIFDVGPRDVLSAEAIEGCLVEGGEWTRATAGPGPPRMCSIVELPNFLEYPGARGGLRCVFSRVYGEVGFFGEPAAGLLETQCPAHTFFAGPWALRPLSYTLLTIGPLGMGLFRDGDTAYLFDPHGLPEGTPAFIAKVRAGDMYPYLTYYTRNRPDVRWAGAMVFFVPSGPEPAAPADLTAAALHLYGASETYLQDEAFSERRVAITHPLRGEIAGLGEPCVGVGPREGVGGTGPHPPTAAQSPPPTRARRDDRASETSRGTAGPSAKPEAKRPNRAPDDVWAVALKGTPPTDPPSADPPSARSHHRLPPPPRPPPQRRPKKMTTTCGSWRWASSRLVGTGPATRPAFPSAADPPGLRLPASKT</sequence>
<evidence type="ECO:0000256" key="10">
    <source>
        <dbReference type="ARBA" id="ARBA00022844"/>
    </source>
</evidence>
<keyword evidence="10" id="KW-0946">Virion</keyword>
<evidence type="ECO:0000256" key="12">
    <source>
        <dbReference type="ARBA" id="ARBA00023200"/>
    </source>
</evidence>
<dbReference type="Gene3D" id="3.90.70.120">
    <property type="match status" value="1"/>
</dbReference>
<evidence type="ECO:0000256" key="3">
    <source>
        <dbReference type="ARBA" id="ARBA00022581"/>
    </source>
</evidence>
<evidence type="ECO:0000256" key="5">
    <source>
        <dbReference type="ARBA" id="ARBA00022670"/>
    </source>
</evidence>
<evidence type="ECO:0000256" key="11">
    <source>
        <dbReference type="ARBA" id="ARBA00022876"/>
    </source>
</evidence>
<organismHost>
    <name type="scientific">Homo sapiens</name>
    <name type="common">Human</name>
    <dbReference type="NCBI Taxonomy" id="9606"/>
</organismHost>
<keyword evidence="4" id="KW-1130">Modulation of host ubiquitin pathway by virus</keyword>
<evidence type="ECO:0000259" key="14">
    <source>
        <dbReference type="PROSITE" id="PS51521"/>
    </source>
</evidence>
<evidence type="ECO:0000256" key="13">
    <source>
        <dbReference type="SAM" id="MobiDB-lite"/>
    </source>
</evidence>
<accession>A0A2Z4H3U2</accession>
<name>A0A2Z4H3U2_HHV1</name>
<feature type="compositionally biased region" description="Basic and acidic residues" evidence="13">
    <location>
        <begin position="308"/>
        <end position="318"/>
    </location>
</feature>
<evidence type="ECO:0000256" key="2">
    <source>
        <dbReference type="ARBA" id="ARBA00022580"/>
    </source>
</evidence>